<sequence length="903" mass="104726">MWRKLRKIASLRKIVLALIIVSLFGLFYSISQLTPTTFPVERQLPRLVLPPASECHNEMSNIRGFDQPLNKGNTSQTRQKILVFLRDGHTQLGRDIVTALESIRFKFNIQSGEIRNLPILIDDSKGRYALIIFEDIFMYFSLHQWNREMIDKYCLDFDVGIIYFLRGSKSRSKENDVVHNGPVGTFPLSYFNGVNLKDYQLNPQSPILRIARPGEIWQGFLPFSKNWALFKSDHSTYQPVSFVIQAGPDDVPQGNKGRKSRHRRAAVVANKDFPDAMAPDFSDKLVTVVHDTGQLDGIQRVIFGSGLTFWLHKVLFLDAISYLSHGKLVSPLERYIQIDIDDVFVGTKGNRMNADDVTALVNFQDKVRQTIPGFTFQLGFSGKFIFYGNEKETEGDRLFLKVHDRFAWFPHMWSHMQAHWFNNVTELCSYMDINARFAVRHHLNTSSHYAVAPHHAGVFPVHEQLYDCWDQIWNITTTSTEEYPHLRPDHKRRGFMYRDVKNLPRQTCGLFTHTMILDKYPGGPEALHDHINGGSLFLSFLYNQFNIFMTHLSNYGNDRLAIYTFDHAINFVRCWTNLKLLQVPPETMAKKYFDLYPDELDPVWLNPCLDKRHLEIWSTEKNCNQLPDFVVVGPQKTGTTALYWYLNMHPDVKSNLPSATTFEEVQFFSGKNYFKGLDWYMSYFPIPENNTILFEKSATYFDQAVVAKRLNALLPKKPVIAILLDPAKRAYSWYQHMRSHDDNTALQHSFYEVITAKREGSPQALISLQHRCLDPGFYAVHLDNWLEHLSAKQIIIVDGDTLKDNPVRAMQDLQEHLGFKSTIDYSKLLKYEKKKGFYCQILKSGKTKCLGKSKGRQYPEMDDQSMNYLRHYYSDANRKLLQMLQSINKPIPLWVLEQVNSQH</sequence>
<comment type="subcellular location">
    <subcellularLocation>
        <location evidence="1">Golgi apparatus membrane</location>
        <topology evidence="1">Single-pass type II membrane protein</topology>
    </subcellularLocation>
</comment>
<accession>A0ABP0H0W5</accession>
<evidence type="ECO:0000259" key="17">
    <source>
        <dbReference type="Pfam" id="PF12062"/>
    </source>
</evidence>
<keyword evidence="6" id="KW-0808">Transferase</keyword>
<evidence type="ECO:0000256" key="4">
    <source>
        <dbReference type="ARBA" id="ARBA00010420"/>
    </source>
</evidence>
<comment type="similarity">
    <text evidence="4">Belongs to the sulfotransferase 1 family. NDST subfamily.</text>
</comment>
<dbReference type="Proteomes" id="UP001642483">
    <property type="component" value="Unassembled WGS sequence"/>
</dbReference>
<evidence type="ECO:0000256" key="11">
    <source>
        <dbReference type="ARBA" id="ARBA00023034"/>
    </source>
</evidence>
<keyword evidence="7" id="KW-0812">Transmembrane</keyword>
<keyword evidence="11" id="KW-0333">Golgi apparatus</keyword>
<keyword evidence="20" id="KW-1185">Reference proteome</keyword>
<evidence type="ECO:0000313" key="20">
    <source>
        <dbReference type="Proteomes" id="UP001642483"/>
    </source>
</evidence>
<comment type="pathway">
    <text evidence="3">Glycan metabolism; heparan sulfate biosynthesis.</text>
</comment>
<dbReference type="SUPFAM" id="SSF52540">
    <property type="entry name" value="P-loop containing nucleoside triphosphate hydrolases"/>
    <property type="match status" value="1"/>
</dbReference>
<evidence type="ECO:0000256" key="13">
    <source>
        <dbReference type="ARBA" id="ARBA00023157"/>
    </source>
</evidence>
<evidence type="ECO:0000256" key="2">
    <source>
        <dbReference type="ARBA" id="ARBA00004841"/>
    </source>
</evidence>
<evidence type="ECO:0000256" key="6">
    <source>
        <dbReference type="ARBA" id="ARBA00022679"/>
    </source>
</evidence>
<feature type="domain" description="Heparan sulfate-N-deacetylase N-terminal" evidence="18">
    <location>
        <begin position="78"/>
        <end position="323"/>
    </location>
</feature>
<feature type="domain" description="Sulfotransferase" evidence="16">
    <location>
        <begin position="627"/>
        <end position="874"/>
    </location>
</feature>
<keyword evidence="13" id="KW-1015">Disulfide bond</keyword>
<dbReference type="EMBL" id="CAWYQH010000163">
    <property type="protein sequence ID" value="CAK8697038.1"/>
    <property type="molecule type" value="Genomic_DNA"/>
</dbReference>
<evidence type="ECO:0000259" key="16">
    <source>
        <dbReference type="Pfam" id="PF00685"/>
    </source>
</evidence>
<name>A0ABP0H0W5_CLALP</name>
<dbReference type="InterPro" id="IPR000863">
    <property type="entry name" value="Sulfotransferase_dom"/>
</dbReference>
<protein>
    <recommendedName>
        <fullName evidence="5">[heparan sulfate]-glucosamine N-sulfotransferase</fullName>
        <ecNumber evidence="5">2.8.2.8</ecNumber>
    </recommendedName>
</protein>
<dbReference type="Pfam" id="PF12062">
    <property type="entry name" value="HSNSD-CE"/>
    <property type="match status" value="1"/>
</dbReference>
<keyword evidence="9" id="KW-0735">Signal-anchor</keyword>
<dbReference type="Pfam" id="PF00685">
    <property type="entry name" value="Sulfotransfer_1"/>
    <property type="match status" value="1"/>
</dbReference>
<organism evidence="19 20">
    <name type="scientific">Clavelina lepadiformis</name>
    <name type="common">Light-bulb sea squirt</name>
    <name type="synonym">Ascidia lepadiformis</name>
    <dbReference type="NCBI Taxonomy" id="159417"/>
    <lineage>
        <taxon>Eukaryota</taxon>
        <taxon>Metazoa</taxon>
        <taxon>Chordata</taxon>
        <taxon>Tunicata</taxon>
        <taxon>Ascidiacea</taxon>
        <taxon>Aplousobranchia</taxon>
        <taxon>Clavelinidae</taxon>
        <taxon>Clavelina</taxon>
    </lineage>
</organism>
<proteinExistence type="inferred from homology"/>
<dbReference type="EC" id="2.8.2.8" evidence="5"/>
<dbReference type="Pfam" id="PF25119">
    <property type="entry name" value="HSNSD_N"/>
    <property type="match status" value="1"/>
</dbReference>
<keyword evidence="8" id="KW-0378">Hydrolase</keyword>
<evidence type="ECO:0000259" key="18">
    <source>
        <dbReference type="Pfam" id="PF25119"/>
    </source>
</evidence>
<reference evidence="19 20" key="1">
    <citation type="submission" date="2024-02" db="EMBL/GenBank/DDBJ databases">
        <authorList>
            <person name="Daric V."/>
            <person name="Darras S."/>
        </authorList>
    </citation>
    <scope>NUCLEOTIDE SEQUENCE [LARGE SCALE GENOMIC DNA]</scope>
</reference>
<evidence type="ECO:0000256" key="5">
    <source>
        <dbReference type="ARBA" id="ARBA00012979"/>
    </source>
</evidence>
<evidence type="ECO:0000256" key="10">
    <source>
        <dbReference type="ARBA" id="ARBA00022989"/>
    </source>
</evidence>
<comment type="pathway">
    <text evidence="2">Glycan metabolism; heparin biosynthesis.</text>
</comment>
<dbReference type="InterPro" id="IPR027417">
    <property type="entry name" value="P-loop_NTPase"/>
</dbReference>
<evidence type="ECO:0000256" key="12">
    <source>
        <dbReference type="ARBA" id="ARBA00023136"/>
    </source>
</evidence>
<evidence type="ECO:0000256" key="9">
    <source>
        <dbReference type="ARBA" id="ARBA00022968"/>
    </source>
</evidence>
<dbReference type="PANTHER" id="PTHR10605">
    <property type="entry name" value="HEPARAN SULFATE SULFOTRANSFERASE"/>
    <property type="match status" value="1"/>
</dbReference>
<evidence type="ECO:0000256" key="1">
    <source>
        <dbReference type="ARBA" id="ARBA00004323"/>
    </source>
</evidence>
<keyword evidence="10" id="KW-1133">Transmembrane helix</keyword>
<evidence type="ECO:0000256" key="7">
    <source>
        <dbReference type="ARBA" id="ARBA00022692"/>
    </source>
</evidence>
<evidence type="ECO:0000256" key="3">
    <source>
        <dbReference type="ARBA" id="ARBA00005093"/>
    </source>
</evidence>
<dbReference type="InterPro" id="IPR037359">
    <property type="entry name" value="NST/OST"/>
</dbReference>
<feature type="domain" description="Heparan sulphate-N-deacetylase deacetylase" evidence="17">
    <location>
        <begin position="333"/>
        <end position="537"/>
    </location>
</feature>
<comment type="caution">
    <text evidence="19">The sequence shown here is derived from an EMBL/GenBank/DDBJ whole genome shotgun (WGS) entry which is preliminary data.</text>
</comment>
<gene>
    <name evidence="19" type="ORF">CVLEPA_LOCUS30324</name>
</gene>
<keyword evidence="15" id="KW-0511">Multifunctional enzyme</keyword>
<keyword evidence="14" id="KW-0325">Glycoprotein</keyword>
<dbReference type="PANTHER" id="PTHR10605:SF56">
    <property type="entry name" value="BIFUNCTIONAL HEPARAN SULFATE N-DEACETYLASE_N-SULFOTRANSFERASE"/>
    <property type="match status" value="1"/>
</dbReference>
<evidence type="ECO:0000256" key="14">
    <source>
        <dbReference type="ARBA" id="ARBA00023180"/>
    </source>
</evidence>
<evidence type="ECO:0000256" key="8">
    <source>
        <dbReference type="ARBA" id="ARBA00022801"/>
    </source>
</evidence>
<dbReference type="InterPro" id="IPR056793">
    <property type="entry name" value="HSNSD_N"/>
</dbReference>
<dbReference type="InterPro" id="IPR021930">
    <property type="entry name" value="Heparan_SO4_deacetylase_dom"/>
</dbReference>
<evidence type="ECO:0000313" key="19">
    <source>
        <dbReference type="EMBL" id="CAK8697038.1"/>
    </source>
</evidence>
<keyword evidence="12" id="KW-0472">Membrane</keyword>
<evidence type="ECO:0000256" key="15">
    <source>
        <dbReference type="ARBA" id="ARBA00023268"/>
    </source>
</evidence>
<dbReference type="Gene3D" id="3.40.50.300">
    <property type="entry name" value="P-loop containing nucleotide triphosphate hydrolases"/>
    <property type="match status" value="1"/>
</dbReference>